<evidence type="ECO:0000313" key="6">
    <source>
        <dbReference type="Proteomes" id="UP000242875"/>
    </source>
</evidence>
<dbReference type="GO" id="GO:0016846">
    <property type="term" value="F:carbon-sulfur lyase activity"/>
    <property type="evidence" value="ECO:0007669"/>
    <property type="project" value="InterPro"/>
</dbReference>
<keyword evidence="2" id="KW-0479">Metal-binding</keyword>
<dbReference type="EMBL" id="MVBO01000292">
    <property type="protein sequence ID" value="OZJ01594.1"/>
    <property type="molecule type" value="Genomic_DNA"/>
</dbReference>
<gene>
    <name evidence="5" type="ORF">BZG36_05468</name>
</gene>
<keyword evidence="6" id="KW-1185">Reference proteome</keyword>
<dbReference type="AlphaFoldDB" id="A0A261XTM2"/>
<comment type="similarity">
    <text evidence="1">Belongs to the Gfa family.</text>
</comment>
<keyword evidence="3" id="KW-0862">Zinc</keyword>
<dbReference type="GO" id="GO:0046872">
    <property type="term" value="F:metal ion binding"/>
    <property type="evidence" value="ECO:0007669"/>
    <property type="project" value="UniProtKB-KW"/>
</dbReference>
<name>A0A261XTM2_9FUNG</name>
<evidence type="ECO:0000259" key="4">
    <source>
        <dbReference type="PROSITE" id="PS51891"/>
    </source>
</evidence>
<evidence type="ECO:0000313" key="5">
    <source>
        <dbReference type="EMBL" id="OZJ01594.1"/>
    </source>
</evidence>
<dbReference type="Pfam" id="PF04828">
    <property type="entry name" value="GFA"/>
    <property type="match status" value="1"/>
</dbReference>
<dbReference type="Gene3D" id="2.170.150.70">
    <property type="match status" value="1"/>
</dbReference>
<dbReference type="Proteomes" id="UP000242875">
    <property type="component" value="Unassembled WGS sequence"/>
</dbReference>
<dbReference type="InterPro" id="IPR052355">
    <property type="entry name" value="CENP-V-like"/>
</dbReference>
<dbReference type="PROSITE" id="PS51891">
    <property type="entry name" value="CENP_V_GFA"/>
    <property type="match status" value="1"/>
</dbReference>
<evidence type="ECO:0000256" key="1">
    <source>
        <dbReference type="ARBA" id="ARBA00005495"/>
    </source>
</evidence>
<dbReference type="PANTHER" id="PTHR28620:SF1">
    <property type="entry name" value="CENP-V_GFA DOMAIN-CONTAINING PROTEIN"/>
    <property type="match status" value="1"/>
</dbReference>
<evidence type="ECO:0000256" key="2">
    <source>
        <dbReference type="ARBA" id="ARBA00022723"/>
    </source>
</evidence>
<organism evidence="5 6">
    <name type="scientific">Bifiguratus adelaidae</name>
    <dbReference type="NCBI Taxonomy" id="1938954"/>
    <lineage>
        <taxon>Eukaryota</taxon>
        <taxon>Fungi</taxon>
        <taxon>Fungi incertae sedis</taxon>
        <taxon>Mucoromycota</taxon>
        <taxon>Mucoromycotina</taxon>
        <taxon>Endogonomycetes</taxon>
        <taxon>Endogonales</taxon>
        <taxon>Endogonales incertae sedis</taxon>
        <taxon>Bifiguratus</taxon>
    </lineage>
</organism>
<protein>
    <recommendedName>
        <fullName evidence="4">CENP-V/GFA domain-containing protein</fullName>
    </recommendedName>
</protein>
<dbReference type="PANTHER" id="PTHR28620">
    <property type="entry name" value="CENTROMERE PROTEIN V"/>
    <property type="match status" value="1"/>
</dbReference>
<dbReference type="InterPro" id="IPR006913">
    <property type="entry name" value="CENP-V/GFA"/>
</dbReference>
<feature type="domain" description="CENP-V/GFA" evidence="4">
    <location>
        <begin position="17"/>
        <end position="131"/>
    </location>
</feature>
<dbReference type="InterPro" id="IPR011057">
    <property type="entry name" value="Mss4-like_sf"/>
</dbReference>
<dbReference type="OrthoDB" id="2993351at2759"/>
<proteinExistence type="inferred from homology"/>
<accession>A0A261XTM2</accession>
<reference evidence="5 6" key="1">
    <citation type="journal article" date="2017" name="Mycologia">
        <title>Bifiguratus adelaidae, gen. et sp. nov., a new member of Mucoromycotina in endophytic and soil-dwelling habitats.</title>
        <authorList>
            <person name="Torres-Cruz T.J."/>
            <person name="Billingsley Tobias T.L."/>
            <person name="Almatruk M."/>
            <person name="Hesse C."/>
            <person name="Kuske C.R."/>
            <person name="Desiro A."/>
            <person name="Benucci G.M."/>
            <person name="Bonito G."/>
            <person name="Stajich J.E."/>
            <person name="Dunlap C."/>
            <person name="Arnold A.E."/>
            <person name="Porras-Alfaro A."/>
        </authorList>
    </citation>
    <scope>NUCLEOTIDE SEQUENCE [LARGE SCALE GENOMIC DNA]</scope>
    <source>
        <strain evidence="5 6">AZ0501</strain>
    </source>
</reference>
<comment type="caution">
    <text evidence="5">The sequence shown here is derived from an EMBL/GenBank/DDBJ whole genome shotgun (WGS) entry which is preliminary data.</text>
</comment>
<evidence type="ECO:0000256" key="3">
    <source>
        <dbReference type="ARBA" id="ARBA00022833"/>
    </source>
</evidence>
<dbReference type="SUPFAM" id="SSF51316">
    <property type="entry name" value="Mss4-like"/>
    <property type="match status" value="1"/>
</dbReference>
<sequence length="166" mass="19285">MSYDPNPQFDPNDFSVHDAHCHCGAIAYTVKLSPSIATHKVTRCNCSICRRNGFLCVYVSRAQVQFSRGWDEAKRYRFGNMNVDHVFCGTCGSSLLVDTRRWWKGRDFLAMNVRFFKDVTDFDKLNYREYDGASFKPNATAPLDDSGCWYDKQQDWTKVEENPFYP</sequence>